<dbReference type="OrthoDB" id="662673at2"/>
<keyword evidence="1" id="KW-0812">Transmembrane</keyword>
<keyword evidence="1" id="KW-0472">Membrane</keyword>
<protein>
    <submittedName>
        <fullName evidence="2">Uncharacterized protein</fullName>
    </submittedName>
</protein>
<proteinExistence type="predicted"/>
<dbReference type="AlphaFoldDB" id="A0A5B9FPJ7"/>
<keyword evidence="1" id="KW-1133">Transmembrane helix</keyword>
<dbReference type="EMBL" id="CP042831">
    <property type="protein sequence ID" value="QEE48745.1"/>
    <property type="molecule type" value="Genomic_DNA"/>
</dbReference>
<dbReference type="RefSeq" id="WP_147582328.1">
    <property type="nucleotide sequence ID" value="NZ_CP042831.1"/>
</dbReference>
<reference evidence="2 3" key="1">
    <citation type="submission" date="2019-08" db="EMBL/GenBank/DDBJ databases">
        <title>Flavobacterium alkalisoli sp. nov., isolated from rhizosphere soil of Suaeda salsa.</title>
        <authorList>
            <person name="Sun J.-Q."/>
            <person name="Xu L."/>
        </authorList>
    </citation>
    <scope>NUCLEOTIDE SEQUENCE [LARGE SCALE GENOMIC DNA]</scope>
    <source>
        <strain evidence="2 3">XS-5</strain>
    </source>
</reference>
<feature type="transmembrane region" description="Helical" evidence="1">
    <location>
        <begin position="163"/>
        <end position="181"/>
    </location>
</feature>
<name>A0A5B9FPJ7_9FLAO</name>
<sequence length="236" mass="28068">MKDDEIKKISDEEVEKLYDFTKKHFVYYYDLQVELVDHLANAIEEKWTEQPQLSFDDALKAEFKKFGIFGFTGIVEKRQLALQKKYNKILWGYFKEFFKLPKIMLTLALILFVVKAMQYIHPITAGVLALAILLFSIVRFFVLNRQYNKKVKKTGRRWMLEETIFRCGGISFIFFIPYNFIQSLFKDEYTVTAQWIMATAIVLFALYEYIILYVIISKAERLLNETYPEYAVLKQN</sequence>
<evidence type="ECO:0000256" key="1">
    <source>
        <dbReference type="SAM" id="Phobius"/>
    </source>
</evidence>
<organism evidence="2 3">
    <name type="scientific">Flavobacterium alkalisoli</name>
    <dbReference type="NCBI Taxonomy" id="2602769"/>
    <lineage>
        <taxon>Bacteria</taxon>
        <taxon>Pseudomonadati</taxon>
        <taxon>Bacteroidota</taxon>
        <taxon>Flavobacteriia</taxon>
        <taxon>Flavobacteriales</taxon>
        <taxon>Flavobacteriaceae</taxon>
        <taxon>Flavobacterium</taxon>
    </lineage>
</organism>
<keyword evidence="3" id="KW-1185">Reference proteome</keyword>
<evidence type="ECO:0000313" key="2">
    <source>
        <dbReference type="EMBL" id="QEE48745.1"/>
    </source>
</evidence>
<dbReference type="Proteomes" id="UP000321222">
    <property type="component" value="Chromosome"/>
</dbReference>
<feature type="transmembrane region" description="Helical" evidence="1">
    <location>
        <begin position="123"/>
        <end position="142"/>
    </location>
</feature>
<dbReference type="KEGG" id="fak:FUA48_03900"/>
<accession>A0A5B9FPJ7</accession>
<feature type="transmembrane region" description="Helical" evidence="1">
    <location>
        <begin position="97"/>
        <end position="117"/>
    </location>
</feature>
<feature type="transmembrane region" description="Helical" evidence="1">
    <location>
        <begin position="193"/>
        <end position="216"/>
    </location>
</feature>
<evidence type="ECO:0000313" key="3">
    <source>
        <dbReference type="Proteomes" id="UP000321222"/>
    </source>
</evidence>
<gene>
    <name evidence="2" type="ORF">FUA48_03900</name>
</gene>